<keyword evidence="2" id="KW-1185">Reference proteome</keyword>
<name>A0A540X3J0_9BACT</name>
<organism evidence="1 2">
    <name type="scientific">Myxococcus llanfairpwllgwyngyllgogerychwyrndrobwllllantysiliogogogochensis</name>
    <dbReference type="NCBI Taxonomy" id="2590453"/>
    <lineage>
        <taxon>Bacteria</taxon>
        <taxon>Pseudomonadati</taxon>
        <taxon>Myxococcota</taxon>
        <taxon>Myxococcia</taxon>
        <taxon>Myxococcales</taxon>
        <taxon>Cystobacterineae</taxon>
        <taxon>Myxococcaceae</taxon>
        <taxon>Myxococcus</taxon>
    </lineage>
</organism>
<comment type="caution">
    <text evidence="1">The sequence shown here is derived from an EMBL/GenBank/DDBJ whole genome shotgun (WGS) entry which is preliminary data.</text>
</comment>
<reference evidence="1 2" key="1">
    <citation type="submission" date="2019-06" db="EMBL/GenBank/DDBJ databases">
        <authorList>
            <person name="Livingstone P."/>
            <person name="Whitworth D."/>
        </authorList>
    </citation>
    <scope>NUCLEOTIDE SEQUENCE [LARGE SCALE GENOMIC DNA]</scope>
    <source>
        <strain evidence="1 2">AM401</strain>
    </source>
</reference>
<dbReference type="EMBL" id="VIFM01000034">
    <property type="protein sequence ID" value="TQF15831.1"/>
    <property type="molecule type" value="Genomic_DNA"/>
</dbReference>
<evidence type="ECO:0000313" key="2">
    <source>
        <dbReference type="Proteomes" id="UP000315369"/>
    </source>
</evidence>
<dbReference type="RefSeq" id="WP_141642453.1">
    <property type="nucleotide sequence ID" value="NZ_VIFM01000034.1"/>
</dbReference>
<proteinExistence type="predicted"/>
<dbReference type="OrthoDB" id="5383368at2"/>
<evidence type="ECO:0000313" key="1">
    <source>
        <dbReference type="EMBL" id="TQF15831.1"/>
    </source>
</evidence>
<protein>
    <submittedName>
        <fullName evidence="1">Uncharacterized protein</fullName>
    </submittedName>
</protein>
<dbReference type="AlphaFoldDB" id="A0A540X3J0"/>
<accession>A0A540X3J0</accession>
<sequence>MQPIPTDRPVVWGDDEPHESEVAVARASRADFEQRWGPPHFRDVEGDGLGPTDYWGWRADCGFQFFVFYLQVTDDFHVMTSEEELSHALAHLDWWRDEVVWRANPGAPPLTDGWAVYRQDDTGHRHDVCVMTSRGHAECLARRMEARAHKQWYAVEQRGTPPMRQSRPRQGWAVIRQDEHGNRAEVAVFRTERRARELAAAYDSEPRHKQAYFVEPVSPPNP</sequence>
<gene>
    <name evidence="1" type="ORF">FJV41_11290</name>
</gene>
<dbReference type="Proteomes" id="UP000315369">
    <property type="component" value="Unassembled WGS sequence"/>
</dbReference>